<evidence type="ECO:0000313" key="2">
    <source>
        <dbReference type="EMBL" id="SDP68653.1"/>
    </source>
</evidence>
<protein>
    <submittedName>
        <fullName evidence="2">Uncharacterized protein</fullName>
    </submittedName>
</protein>
<dbReference type="STRING" id="91360.SAMN05660330_03681"/>
<gene>
    <name evidence="2" type="ORF">SAMN05660330_03681</name>
</gene>
<organism evidence="2 3">
    <name type="scientific">Desulforhopalus singaporensis</name>
    <dbReference type="NCBI Taxonomy" id="91360"/>
    <lineage>
        <taxon>Bacteria</taxon>
        <taxon>Pseudomonadati</taxon>
        <taxon>Thermodesulfobacteriota</taxon>
        <taxon>Desulfobulbia</taxon>
        <taxon>Desulfobulbales</taxon>
        <taxon>Desulfocapsaceae</taxon>
        <taxon>Desulforhopalus</taxon>
    </lineage>
</organism>
<reference evidence="2 3" key="1">
    <citation type="submission" date="2016-10" db="EMBL/GenBank/DDBJ databases">
        <authorList>
            <person name="de Groot N.N."/>
        </authorList>
    </citation>
    <scope>NUCLEOTIDE SEQUENCE [LARGE SCALE GENOMIC DNA]</scope>
    <source>
        <strain evidence="2 3">DSM 12130</strain>
    </source>
</reference>
<dbReference type="OrthoDB" id="9148571at2"/>
<keyword evidence="3" id="KW-1185">Reference proteome</keyword>
<proteinExistence type="predicted"/>
<sequence>MDTEIIWTVLPNGRVNGKARATLFVAPQLSGGATLSEFALFHNWPRTLVDDNGNWKITIKLLFSNPGIQIESLPLAETAKTGQPRLPDHRLWSSIFPPETTVNSFKVEDLSQRRINSFPATNIKALVDKSYRTFAAASPTRLPRKTGLLNSKNLRLNDISVVPRTRVSVDGQPTVFARKGERRNYAKMAKEQSGRLGRTVTREDLRLSELRDQIDGEIERQFTDPNLGVLKAIPPRPANAREDFMQLKKFTIPRRSRPLEDKVQAIRMDFHQMVTAYSQYPALMRRLGLAIDIVLLEDPPAGNGFVRVTIDPEELQTKAPKTRYSFNPGAVDCLSFSVAVEKDSDLQNRCLQLDKSEYSLEHLDIAGAGSKVMDLADKLSQETVSRSSDTDERAPLPALQTAGISLVRTGRAHMYHTYFTKQQTKLQPYFSQKKLSTSSGQADIKEKSKVMARTRMADEEQAAELWADDLTRGYRIDVFDGTSSQWRSLCRRKTIFMYADGSGSWEETGEINDGWVSLAVTQSRDGDDDDLYIHESLFRWSGWSLVAPRPGKTLSSDYKSVEQTSKPAQDLNLAIQAEALKGSLPRLRFGASYKIRARAVDLAGNSLSLAEANDLTSEDRNSSLVTAGNYTYRRYEPVAQPVVLARNALNKSSGESIERLVIRSYNSNPSLDGAGSKEKSQRHIAPTGTAQLLAEFHGKFDNDKGQPRADLYNTIISHDNPLPNKDSVYNQPAVPLTYLPDPAATGAAFANLPTDGTLDNSVIVQSGDGITETWNIEPPSATIRHVHQISFGRESLWPDLKTFRFVISGCLKPKNPEWDPAGRELNVFLLPGETRKVRLSSYISENDLDKFELWNSMKKDGNVGQLRSRVLAGVHWMITPYREITLVHAVQQPLVIPDFNSLASFRNRDEGWTTLADTFPVDGKSTGRIDVHGSWREIDDRGAGPRRIDARGHAFEISVKYEDSEVSFGPDGTKSFTQVNPKRLGVVDKSGSYALSKSDGSKDINVNLKDLRGAGTTQKEKSSRGSAVKSKSIFSAQRQDKATELQRPDLGADKGILKRQTIRRPIGRHNFGDTRYRRVTYVASATTRYLEYLSFYRDYKIFQENYFAGGERTKRQGDIVDQWTRKYPEKSFIRKSRPVTVDVLSSSRPPAPEVEYILPTFGWERNRAKKKVTSKRVGGGLRIYLKRPWFASGEGELLGVVLDQPGRSRLTGRQLETDMNLKKPYVTQWGMDPIWRSAPTPRPWTPGVENFRNVHKTETDLTLEELPDSSVAVAGYIVGEWDSNNNLTGFDEDRQLWFCDIEIDPGQSYFPFIRLALARYQPNSISWKGLKPGDVKLSRVILADFAQLAPDRFASVTLQSGNILKVMVTGPTFVESGVDVYGPPELNVQRQDVGSKGETIQPGQRLKKGSAISGAKFSKKAAAAPQGGGVVEVTLEMSTTDAGDAMGWVEVPNTMVKLKRDGRSNSWTGEVRLLEEPKDQSYRLVIREYELFLGGGSGHEQERSLRGAQIERRLVYADVLEI</sequence>
<dbReference type="RefSeq" id="WP_092225506.1">
    <property type="nucleotide sequence ID" value="NZ_FNJI01000035.1"/>
</dbReference>
<accession>A0A1H0URD1</accession>
<dbReference type="Proteomes" id="UP000199073">
    <property type="component" value="Unassembled WGS sequence"/>
</dbReference>
<feature type="compositionally biased region" description="Basic and acidic residues" evidence="1">
    <location>
        <begin position="1038"/>
        <end position="1050"/>
    </location>
</feature>
<evidence type="ECO:0000313" key="3">
    <source>
        <dbReference type="Proteomes" id="UP000199073"/>
    </source>
</evidence>
<feature type="region of interest" description="Disordered" evidence="1">
    <location>
        <begin position="1011"/>
        <end position="1050"/>
    </location>
</feature>
<dbReference type="EMBL" id="FNJI01000035">
    <property type="protein sequence ID" value="SDP68653.1"/>
    <property type="molecule type" value="Genomic_DNA"/>
</dbReference>
<evidence type="ECO:0000256" key="1">
    <source>
        <dbReference type="SAM" id="MobiDB-lite"/>
    </source>
</evidence>
<name>A0A1H0URD1_9BACT</name>